<feature type="compositionally biased region" description="Basic residues" evidence="5">
    <location>
        <begin position="213"/>
        <end position="226"/>
    </location>
</feature>
<feature type="non-terminal residue" evidence="7">
    <location>
        <position position="1"/>
    </location>
</feature>
<dbReference type="GO" id="GO:0006351">
    <property type="term" value="P:DNA-templated transcription"/>
    <property type="evidence" value="ECO:0007669"/>
    <property type="project" value="InterPro"/>
</dbReference>
<dbReference type="InterPro" id="IPR036864">
    <property type="entry name" value="Zn2-C6_fun-type_DNA-bd_sf"/>
</dbReference>
<dbReference type="InterPro" id="IPR007219">
    <property type="entry name" value="XnlR_reg_dom"/>
</dbReference>
<dbReference type="SMART" id="SM00906">
    <property type="entry name" value="Fungal_trans"/>
    <property type="match status" value="1"/>
</dbReference>
<dbReference type="GO" id="GO:0005634">
    <property type="term" value="C:nucleus"/>
    <property type="evidence" value="ECO:0007669"/>
    <property type="project" value="TreeGrafter"/>
</dbReference>
<evidence type="ECO:0000256" key="3">
    <source>
        <dbReference type="ARBA" id="ARBA00023163"/>
    </source>
</evidence>
<dbReference type="CDD" id="cd00067">
    <property type="entry name" value="GAL4"/>
    <property type="match status" value="1"/>
</dbReference>
<evidence type="ECO:0000256" key="4">
    <source>
        <dbReference type="ARBA" id="ARBA00023242"/>
    </source>
</evidence>
<dbReference type="InterPro" id="IPR001138">
    <property type="entry name" value="Zn2Cys6_DnaBD"/>
</dbReference>
<dbReference type="SMART" id="SM00066">
    <property type="entry name" value="GAL4"/>
    <property type="match status" value="1"/>
</dbReference>
<keyword evidence="4" id="KW-0539">Nucleus</keyword>
<accession>A0A135SX54</accession>
<evidence type="ECO:0000256" key="1">
    <source>
        <dbReference type="ARBA" id="ARBA00022723"/>
    </source>
</evidence>
<dbReference type="PROSITE" id="PS50048">
    <property type="entry name" value="ZN2_CY6_FUNGAL_2"/>
    <property type="match status" value="1"/>
</dbReference>
<feature type="region of interest" description="Disordered" evidence="5">
    <location>
        <begin position="212"/>
        <end position="233"/>
    </location>
</feature>
<dbReference type="GO" id="GO:0000978">
    <property type="term" value="F:RNA polymerase II cis-regulatory region sequence-specific DNA binding"/>
    <property type="evidence" value="ECO:0007669"/>
    <property type="project" value="TreeGrafter"/>
</dbReference>
<evidence type="ECO:0000256" key="5">
    <source>
        <dbReference type="SAM" id="MobiDB-lite"/>
    </source>
</evidence>
<dbReference type="OrthoDB" id="3364175at2759"/>
<keyword evidence="2" id="KW-0805">Transcription regulation</keyword>
<evidence type="ECO:0000259" key="6">
    <source>
        <dbReference type="PROSITE" id="PS50048"/>
    </source>
</evidence>
<feature type="domain" description="Zn(2)-C6 fungal-type" evidence="6">
    <location>
        <begin position="49"/>
        <end position="82"/>
    </location>
</feature>
<dbReference type="InterPro" id="IPR051127">
    <property type="entry name" value="Fungal_SecMet_Regulators"/>
</dbReference>
<dbReference type="SUPFAM" id="SSF57701">
    <property type="entry name" value="Zn2/Cys6 DNA-binding domain"/>
    <property type="match status" value="1"/>
</dbReference>
<sequence length="735" mass="82750">TINCIKLNHGPLIPDVPHESDHPSQGLNVEERNMPDSSRRCPDTTTVRACVNCQKRKSRCMRGSAANDPCSYCAKTGKTCSFEKPPDRTPLTRKNLDAAELRCKQLQSLIRSLNPELDINSALEETQIQQESVGNEDDGGSGSLHSPPGDSDEVTPHSYEWHEGSLSPEFKSSAHENDGMAMLPTHDSGYLGSSSGSQLLGEIDSVIHVAHPATHHHTSHRKRQRRSSSSAGFAVPEPFDLPSSYIAGRLIDAYFLLYNTSYPVLHERTFRERVDAGRRQRLTNSPWRVVYQMVLAIGHWLSSTESEHLQSSYYSAARSSLSLQMLESGTIETVQAFLLMSNYLQKRDRTNTGYNFSGLAYRMALGLGLHREPPGSEDTLGHERRRQLFWTIYCFESGFNITTGRPPAMSEDFIDTRIPRNIDDNELPLKAPVPPPVNYPTTYSAIIAQAKLAKIADAVYHEFLLAKTAGTKVEYRVAETMDRDLNCWQQALPAYFTQTDCPSWFRAPRAVVLWKEQNLRILLWRGSQQHHSYLPTKVNAEEKCLNVAMQSVHDIATFCMANEVSLHQGIVWYATYFLFQATLVLEANYLTKSTSTDQSDRLAWQHSVSKSRACLKTLAQKSRSAKRCLEMLDRIHSQFQFLPQLDLGLDQAYFQSVVPQTVDEAEARPTASHFVAPNQNFADLPSENHFAFYSESQPAFDDDAADPSLRMLLNESSIDFMENMPLDLLLGDWTS</sequence>
<dbReference type="CDD" id="cd12148">
    <property type="entry name" value="fungal_TF_MHR"/>
    <property type="match status" value="1"/>
</dbReference>
<dbReference type="AlphaFoldDB" id="A0A135SX54"/>
<dbReference type="Gene3D" id="4.10.240.10">
    <property type="entry name" value="Zn(2)-C6 fungal-type DNA-binding domain"/>
    <property type="match status" value="1"/>
</dbReference>
<name>A0A135SX54_9PEZI</name>
<keyword evidence="8" id="KW-1185">Reference proteome</keyword>
<feature type="region of interest" description="Disordered" evidence="5">
    <location>
        <begin position="127"/>
        <end position="189"/>
    </location>
</feature>
<proteinExistence type="predicted"/>
<dbReference type="PANTHER" id="PTHR47424:SF2">
    <property type="entry name" value="TRANSCRIPTION FACTOR DOMAIN-CONTAINING PROTEIN-RELATED"/>
    <property type="match status" value="1"/>
</dbReference>
<dbReference type="GO" id="GO:0000435">
    <property type="term" value="P:positive regulation of transcription from RNA polymerase II promoter by galactose"/>
    <property type="evidence" value="ECO:0007669"/>
    <property type="project" value="TreeGrafter"/>
</dbReference>
<organism evidence="7 8">
    <name type="scientific">Colletotrichum nymphaeae SA-01</name>
    <dbReference type="NCBI Taxonomy" id="1460502"/>
    <lineage>
        <taxon>Eukaryota</taxon>
        <taxon>Fungi</taxon>
        <taxon>Dikarya</taxon>
        <taxon>Ascomycota</taxon>
        <taxon>Pezizomycotina</taxon>
        <taxon>Sordariomycetes</taxon>
        <taxon>Hypocreomycetidae</taxon>
        <taxon>Glomerellales</taxon>
        <taxon>Glomerellaceae</taxon>
        <taxon>Colletotrichum</taxon>
        <taxon>Colletotrichum acutatum species complex</taxon>
    </lineage>
</organism>
<protein>
    <recommendedName>
        <fullName evidence="6">Zn(2)-C6 fungal-type domain-containing protein</fullName>
    </recommendedName>
</protein>
<gene>
    <name evidence="7" type="ORF">CNYM01_07940</name>
</gene>
<dbReference type="PANTHER" id="PTHR47424">
    <property type="entry name" value="REGULATORY PROTEIN GAL4"/>
    <property type="match status" value="1"/>
</dbReference>
<dbReference type="GO" id="GO:0008270">
    <property type="term" value="F:zinc ion binding"/>
    <property type="evidence" value="ECO:0007669"/>
    <property type="project" value="InterPro"/>
</dbReference>
<keyword evidence="3" id="KW-0804">Transcription</keyword>
<evidence type="ECO:0000313" key="7">
    <source>
        <dbReference type="EMBL" id="KXH40493.1"/>
    </source>
</evidence>
<dbReference type="Pfam" id="PF04082">
    <property type="entry name" value="Fungal_trans"/>
    <property type="match status" value="1"/>
</dbReference>
<dbReference type="Pfam" id="PF00172">
    <property type="entry name" value="Zn_clus"/>
    <property type="match status" value="1"/>
</dbReference>
<evidence type="ECO:0000256" key="2">
    <source>
        <dbReference type="ARBA" id="ARBA00023015"/>
    </source>
</evidence>
<comment type="caution">
    <text evidence="7">The sequence shown here is derived from an EMBL/GenBank/DDBJ whole genome shotgun (WGS) entry which is preliminary data.</text>
</comment>
<dbReference type="EMBL" id="JEMN01001315">
    <property type="protein sequence ID" value="KXH40493.1"/>
    <property type="molecule type" value="Genomic_DNA"/>
</dbReference>
<reference evidence="7 8" key="1">
    <citation type="submission" date="2014-02" db="EMBL/GenBank/DDBJ databases">
        <title>The genome sequence of Colletotrichum nymphaeae SA-01.</title>
        <authorList>
            <person name="Baroncelli R."/>
            <person name="Thon M.R."/>
        </authorList>
    </citation>
    <scope>NUCLEOTIDE SEQUENCE [LARGE SCALE GENOMIC DNA]</scope>
    <source>
        <strain evidence="7 8">SA-01</strain>
    </source>
</reference>
<dbReference type="GO" id="GO:0000981">
    <property type="term" value="F:DNA-binding transcription factor activity, RNA polymerase II-specific"/>
    <property type="evidence" value="ECO:0007669"/>
    <property type="project" value="InterPro"/>
</dbReference>
<evidence type="ECO:0000313" key="8">
    <source>
        <dbReference type="Proteomes" id="UP000070054"/>
    </source>
</evidence>
<dbReference type="Proteomes" id="UP000070054">
    <property type="component" value="Unassembled WGS sequence"/>
</dbReference>
<keyword evidence="1" id="KW-0479">Metal-binding</keyword>